<organism evidence="9 10">
    <name type="scientific">Babesia caballi</name>
    <dbReference type="NCBI Taxonomy" id="5871"/>
    <lineage>
        <taxon>Eukaryota</taxon>
        <taxon>Sar</taxon>
        <taxon>Alveolata</taxon>
        <taxon>Apicomplexa</taxon>
        <taxon>Aconoidasida</taxon>
        <taxon>Piroplasmida</taxon>
        <taxon>Babesiidae</taxon>
        <taxon>Babesia</taxon>
    </lineage>
</organism>
<evidence type="ECO:0000256" key="3">
    <source>
        <dbReference type="ARBA" id="ARBA00022490"/>
    </source>
</evidence>
<dbReference type="InterPro" id="IPR019763">
    <property type="entry name" value="Dynein_light_1/2_CS"/>
</dbReference>
<dbReference type="CDD" id="cd21452">
    <property type="entry name" value="DLC-like_DYNLL1_DYNLL2"/>
    <property type="match status" value="1"/>
</dbReference>
<dbReference type="GO" id="GO:0045505">
    <property type="term" value="F:dynein intermediate chain binding"/>
    <property type="evidence" value="ECO:0007669"/>
    <property type="project" value="TreeGrafter"/>
</dbReference>
<dbReference type="InterPro" id="IPR001372">
    <property type="entry name" value="Dynein_light_chain_typ-1/2"/>
</dbReference>
<evidence type="ECO:0000256" key="6">
    <source>
        <dbReference type="ARBA" id="ARBA00023175"/>
    </source>
</evidence>
<evidence type="ECO:0000256" key="2">
    <source>
        <dbReference type="ARBA" id="ARBA00010156"/>
    </source>
</evidence>
<evidence type="ECO:0000313" key="9">
    <source>
        <dbReference type="EMBL" id="GIX66161.1"/>
    </source>
</evidence>
<protein>
    <recommendedName>
        <fullName evidence="8">Dynein light chain</fullName>
    </recommendedName>
</protein>
<evidence type="ECO:0000256" key="7">
    <source>
        <dbReference type="ARBA" id="ARBA00023212"/>
    </source>
</evidence>
<comment type="similarity">
    <text evidence="2 8">Belongs to the dynein light chain family.</text>
</comment>
<evidence type="ECO:0000256" key="5">
    <source>
        <dbReference type="ARBA" id="ARBA00023017"/>
    </source>
</evidence>
<dbReference type="Proteomes" id="UP001497744">
    <property type="component" value="Unassembled WGS sequence"/>
</dbReference>
<keyword evidence="10" id="KW-1185">Reference proteome</keyword>
<evidence type="ECO:0000256" key="4">
    <source>
        <dbReference type="ARBA" id="ARBA00022701"/>
    </source>
</evidence>
<keyword evidence="6 8" id="KW-0505">Motor protein</keyword>
<dbReference type="Pfam" id="PF01221">
    <property type="entry name" value="Dynein_light"/>
    <property type="match status" value="1"/>
</dbReference>
<name>A0AAV4M474_BABCB</name>
<dbReference type="GeneID" id="94197642"/>
<dbReference type="GO" id="GO:0007017">
    <property type="term" value="P:microtubule-based process"/>
    <property type="evidence" value="ECO:0007669"/>
    <property type="project" value="InterPro"/>
</dbReference>
<comment type="caution">
    <text evidence="9">The sequence shown here is derived from an EMBL/GenBank/DDBJ whole genome shotgun (WGS) entry which is preliminary data.</text>
</comment>
<dbReference type="SUPFAM" id="SSF54648">
    <property type="entry name" value="DLC"/>
    <property type="match status" value="1"/>
</dbReference>
<proteinExistence type="inferred from homology"/>
<dbReference type="SMART" id="SM01375">
    <property type="entry name" value="Dynein_light"/>
    <property type="match status" value="1"/>
</dbReference>
<evidence type="ECO:0000256" key="8">
    <source>
        <dbReference type="RuleBase" id="RU365010"/>
    </source>
</evidence>
<sequence>MRATDSDAPGAPGAETVIKHVDMDEPTQKFALELAAEAIEKFKIEKEIASHIKKEFDKRFEPTWHCVVGRNFGSYVTHEKNCFIYFYIGNVAILLFKNG</sequence>
<evidence type="ECO:0000256" key="1">
    <source>
        <dbReference type="ARBA" id="ARBA00004245"/>
    </source>
</evidence>
<dbReference type="GO" id="GO:0005868">
    <property type="term" value="C:cytoplasmic dynein complex"/>
    <property type="evidence" value="ECO:0007669"/>
    <property type="project" value="TreeGrafter"/>
</dbReference>
<dbReference type="PANTHER" id="PTHR11886:SF35">
    <property type="entry name" value="DYNEIN LIGHT CHAIN"/>
    <property type="match status" value="1"/>
</dbReference>
<accession>A0AAV4M474</accession>
<keyword evidence="5 8" id="KW-0243">Dynein</keyword>
<dbReference type="AlphaFoldDB" id="A0AAV4M474"/>
<keyword evidence="3 8" id="KW-0963">Cytoplasm</keyword>
<dbReference type="FunFam" id="3.30.740.10:FF:000001">
    <property type="entry name" value="Dynein light chain"/>
    <property type="match status" value="1"/>
</dbReference>
<comment type="subcellular location">
    <subcellularLocation>
        <location evidence="1 8">Cytoplasm</location>
        <location evidence="1 8">Cytoskeleton</location>
    </subcellularLocation>
</comment>
<keyword evidence="7 8" id="KW-0206">Cytoskeleton</keyword>
<dbReference type="GO" id="GO:0005874">
    <property type="term" value="C:microtubule"/>
    <property type="evidence" value="ECO:0007669"/>
    <property type="project" value="UniProtKB-KW"/>
</dbReference>
<dbReference type="PROSITE" id="PS01239">
    <property type="entry name" value="DYNEIN_LIGHT_1"/>
    <property type="match status" value="1"/>
</dbReference>
<dbReference type="InterPro" id="IPR037177">
    <property type="entry name" value="DLC_sf"/>
</dbReference>
<reference evidence="9 10" key="1">
    <citation type="submission" date="2021-06" db="EMBL/GenBank/DDBJ databases">
        <title>Genome sequence of Babesia caballi.</title>
        <authorList>
            <person name="Yamagishi J."/>
            <person name="Kidaka T."/>
            <person name="Ochi A."/>
        </authorList>
    </citation>
    <scope>NUCLEOTIDE SEQUENCE [LARGE SCALE GENOMIC DNA]</scope>
    <source>
        <strain evidence="9">USDA-D6B2</strain>
    </source>
</reference>
<dbReference type="Gene3D" id="3.30.740.10">
    <property type="entry name" value="Protein Inhibitor Of Neuronal Nitric Oxide Synthase"/>
    <property type="match status" value="1"/>
</dbReference>
<evidence type="ECO:0000313" key="10">
    <source>
        <dbReference type="Proteomes" id="UP001497744"/>
    </source>
</evidence>
<keyword evidence="4 8" id="KW-0493">Microtubule</keyword>
<dbReference type="EMBL" id="BPLF01000006">
    <property type="protein sequence ID" value="GIX66161.1"/>
    <property type="molecule type" value="Genomic_DNA"/>
</dbReference>
<dbReference type="RefSeq" id="XP_067718230.1">
    <property type="nucleotide sequence ID" value="XM_067862129.1"/>
</dbReference>
<gene>
    <name evidence="9" type="ORF">BcabD6B2_55970</name>
</gene>
<dbReference type="PANTHER" id="PTHR11886">
    <property type="entry name" value="DYNEIN LIGHT CHAIN"/>
    <property type="match status" value="1"/>
</dbReference>